<evidence type="ECO:0000313" key="3">
    <source>
        <dbReference type="EMBL" id="EJX03994.1"/>
    </source>
</evidence>
<accession>J9GAX6</accession>
<dbReference type="GO" id="GO:0005886">
    <property type="term" value="C:plasma membrane"/>
    <property type="evidence" value="ECO:0007669"/>
    <property type="project" value="TreeGrafter"/>
</dbReference>
<comment type="caution">
    <text evidence="3">The sequence shown here is derived from an EMBL/GenBank/DDBJ whole genome shotgun (WGS) entry which is preliminary data.</text>
</comment>
<organism evidence="3">
    <name type="scientific">gut metagenome</name>
    <dbReference type="NCBI Taxonomy" id="749906"/>
    <lineage>
        <taxon>unclassified sequences</taxon>
        <taxon>metagenomes</taxon>
        <taxon>organismal metagenomes</taxon>
    </lineage>
</organism>
<dbReference type="PANTHER" id="PTHR38034">
    <property type="entry name" value="INNER MEMBRANE PROTEIN YPJD"/>
    <property type="match status" value="1"/>
</dbReference>
<dbReference type="GO" id="GO:0020037">
    <property type="term" value="F:heme binding"/>
    <property type="evidence" value="ECO:0007669"/>
    <property type="project" value="InterPro"/>
</dbReference>
<feature type="transmembrane region" description="Helical" evidence="1">
    <location>
        <begin position="68"/>
        <end position="89"/>
    </location>
</feature>
<evidence type="ECO:0000256" key="1">
    <source>
        <dbReference type="SAM" id="Phobius"/>
    </source>
</evidence>
<keyword evidence="1" id="KW-0812">Transmembrane</keyword>
<feature type="domain" description="Cytochrome c assembly protein" evidence="2">
    <location>
        <begin position="1"/>
        <end position="91"/>
    </location>
</feature>
<reference evidence="3" key="1">
    <citation type="journal article" date="2012" name="PLoS ONE">
        <title>Gene sets for utilization of primary and secondary nutrition supplies in the distal gut of endangered iberian lynx.</title>
        <authorList>
            <person name="Alcaide M."/>
            <person name="Messina E."/>
            <person name="Richter M."/>
            <person name="Bargiela R."/>
            <person name="Peplies J."/>
            <person name="Huws S.A."/>
            <person name="Newbold C.J."/>
            <person name="Golyshin P.N."/>
            <person name="Simon M.A."/>
            <person name="Lopez G."/>
            <person name="Yakimov M.M."/>
            <person name="Ferrer M."/>
        </authorList>
    </citation>
    <scope>NUCLEOTIDE SEQUENCE</scope>
</reference>
<gene>
    <name evidence="3" type="ORF">EVA_07898</name>
</gene>
<protein>
    <submittedName>
        <fullName evidence="3">Cytochrome c assembly protein</fullName>
    </submittedName>
</protein>
<dbReference type="InterPro" id="IPR002541">
    <property type="entry name" value="Cyt_c_assembly"/>
</dbReference>
<dbReference type="GO" id="GO:0017004">
    <property type="term" value="P:cytochrome complex assembly"/>
    <property type="evidence" value="ECO:0007669"/>
    <property type="project" value="InterPro"/>
</dbReference>
<dbReference type="EMBL" id="AMCI01001957">
    <property type="protein sequence ID" value="EJX03994.1"/>
    <property type="molecule type" value="Genomic_DNA"/>
</dbReference>
<proteinExistence type="predicted"/>
<feature type="transmembrane region" description="Helical" evidence="1">
    <location>
        <begin position="42"/>
        <end position="61"/>
    </location>
</feature>
<evidence type="ECO:0000259" key="2">
    <source>
        <dbReference type="Pfam" id="PF01578"/>
    </source>
</evidence>
<dbReference type="Pfam" id="PF01578">
    <property type="entry name" value="Cytochrom_C_asm"/>
    <property type="match status" value="1"/>
</dbReference>
<keyword evidence="1" id="KW-1133">Transmembrane helix</keyword>
<name>J9GAX6_9ZZZZ</name>
<dbReference type="PANTHER" id="PTHR38034:SF1">
    <property type="entry name" value="INNER MEMBRANE PROTEIN YPJD"/>
    <property type="match status" value="1"/>
</dbReference>
<dbReference type="InterPro" id="IPR052372">
    <property type="entry name" value="YpjD/HemX"/>
</dbReference>
<sequence length="94" mass="10716">MERIFFRIVAVGFLCMTLTLILGAFATDEAYGVYFNPDHKTVLTWIAWCLFCVLLGGRYFAGWRAKTALNWFWAGCAVFAVAYFGYSFVIELMA</sequence>
<keyword evidence="1" id="KW-0472">Membrane</keyword>
<dbReference type="AlphaFoldDB" id="J9GAX6"/>